<dbReference type="EMBL" id="NPBJ01000013">
    <property type="protein sequence ID" value="PAE00554.1"/>
    <property type="molecule type" value="Genomic_DNA"/>
</dbReference>
<dbReference type="NCBIfam" id="TIGR01641">
    <property type="entry name" value="phageSPP1_gp7"/>
    <property type="match status" value="1"/>
</dbReference>
<dbReference type="Pfam" id="PF04233">
    <property type="entry name" value="Phage_Mu_F"/>
    <property type="match status" value="1"/>
</dbReference>
<evidence type="ECO:0000313" key="4">
    <source>
        <dbReference type="Proteomes" id="UP000216852"/>
    </source>
</evidence>
<proteinExistence type="predicted"/>
<sequence length="325" mass="37226">MAEATLEPGKLAKEAEELEAEFTRNGDQLFEELAKQYDRSESEIERAISAFYAQYETDEGLSLQEAEMPLRRAEINAYNERISEYESQIAEEEVDTIPTENPATRIEALFGEIDAITIVATLAITSGITRHLRGSLEDSYLRIAFMIQGGVETYSRVPSVATETVSETLAFPWSGETYDDRVRANRESFWLGLKRSIREKIVRNEKLKDTIADLRKKVKAWKTSTQRIIRTESNRIFNEGTALAYRLFGVERYSVLATIDARTSQVCRRENGKTYLLEERITGVNYPPFHPNCRTIVLPVTSNLTFSGRFIRSISFSNWKNRFVQ</sequence>
<accession>A0ABX4H0B2</accession>
<reference evidence="3 4" key="1">
    <citation type="submission" date="2017-07" db="EMBL/GenBank/DDBJ databases">
        <title>Isolation and whole genome analysis of endospore-forming bacteria from heroin.</title>
        <authorList>
            <person name="Kalinowski J."/>
            <person name="Ahrens B."/>
            <person name="Al-Dilaimi A."/>
            <person name="Winkler A."/>
            <person name="Wibberg D."/>
            <person name="Schleenbecker U."/>
            <person name="Ruckert C."/>
            <person name="Wolfel R."/>
            <person name="Grass G."/>
        </authorList>
    </citation>
    <scope>NUCLEOTIDE SEQUENCE [LARGE SCALE GENOMIC DNA]</scope>
    <source>
        <strain evidence="3 4">7517-1</strain>
    </source>
</reference>
<dbReference type="InterPro" id="IPR006528">
    <property type="entry name" value="Phage_head_morphogenesis_dom"/>
</dbReference>
<dbReference type="RefSeq" id="WP_095218467.1">
    <property type="nucleotide sequence ID" value="NZ_NPBJ01000013.1"/>
</dbReference>
<organism evidence="3 4">
    <name type="scientific">Terribacillus saccharophilus</name>
    <dbReference type="NCBI Taxonomy" id="361277"/>
    <lineage>
        <taxon>Bacteria</taxon>
        <taxon>Bacillati</taxon>
        <taxon>Bacillota</taxon>
        <taxon>Bacilli</taxon>
        <taxon>Bacillales</taxon>
        <taxon>Bacillaceae</taxon>
        <taxon>Terribacillus</taxon>
    </lineage>
</organism>
<evidence type="ECO:0000313" key="3">
    <source>
        <dbReference type="EMBL" id="PAE00554.1"/>
    </source>
</evidence>
<name>A0ABX4H0B2_9BACI</name>
<dbReference type="Proteomes" id="UP000216852">
    <property type="component" value="Unassembled WGS sequence"/>
</dbReference>
<protein>
    <recommendedName>
        <fullName evidence="2">Phage head morphogenesis domain-containing protein</fullName>
    </recommendedName>
</protein>
<keyword evidence="4" id="KW-1185">Reference proteome</keyword>
<keyword evidence="1" id="KW-0175">Coiled coil</keyword>
<feature type="domain" description="Phage head morphogenesis" evidence="2">
    <location>
        <begin position="195"/>
        <end position="297"/>
    </location>
</feature>
<comment type="caution">
    <text evidence="3">The sequence shown here is derived from an EMBL/GenBank/DDBJ whole genome shotgun (WGS) entry which is preliminary data.</text>
</comment>
<evidence type="ECO:0000256" key="1">
    <source>
        <dbReference type="SAM" id="Coils"/>
    </source>
</evidence>
<feature type="coiled-coil region" evidence="1">
    <location>
        <begin position="197"/>
        <end position="224"/>
    </location>
</feature>
<evidence type="ECO:0000259" key="2">
    <source>
        <dbReference type="Pfam" id="PF04233"/>
    </source>
</evidence>
<gene>
    <name evidence="3" type="ORF">CHH48_07240</name>
</gene>